<protein>
    <submittedName>
        <fullName evidence="1">Uncharacterized protein</fullName>
    </submittedName>
</protein>
<reference evidence="1 2" key="1">
    <citation type="submission" date="2014-02" db="EMBL/GenBank/DDBJ databases">
        <authorList>
            <person name="Sears C."/>
            <person name="Carroll K."/>
            <person name="Sack B.R."/>
            <person name="Qadri F."/>
            <person name="Myers L.L."/>
            <person name="Chung G.-T."/>
            <person name="Escheverria P."/>
            <person name="Fraser C.M."/>
            <person name="Sadzewicz L."/>
            <person name="Shefchek K.A."/>
            <person name="Tallon L."/>
            <person name="Das S.P."/>
            <person name="Daugherty S."/>
            <person name="Mongodin E.F."/>
        </authorList>
    </citation>
    <scope>NUCLEOTIDE SEQUENCE [LARGE SCALE GENOMIC DNA]</scope>
    <source>
        <strain evidence="1 2">2-F-2 #4</strain>
    </source>
</reference>
<sequence>MYRKKNSRFIKEDDIIVFNVLKRNGSKKVVGPFFEDRNIQYGIETENSLMKVIELSTGTMVVSAEIKDTSRSIIIQDLKIRVRAIGTEELLSAIDAMNIILADNKVILPVNEHITSIDYTEVEYKVYNRYGSDIPIVSLNQLTTQHSVKRKFVGKKAKVEAIKRTFGVELSLDLTTDDVNEYIAKNIFNTPRWRDYHRTFKEVANEKEMVNARMEFKYSLIVQFRDTNLSFDDERVLHFIICALIDSPQETYQGLINPIISMQKVL</sequence>
<evidence type="ECO:0000313" key="2">
    <source>
        <dbReference type="Proteomes" id="UP000022272"/>
    </source>
</evidence>
<dbReference type="RefSeq" id="WP_050440794.1">
    <property type="nucleotide sequence ID" value="NZ_JGDM01000140.1"/>
</dbReference>
<evidence type="ECO:0000313" key="1">
    <source>
        <dbReference type="EMBL" id="EXZ42062.1"/>
    </source>
</evidence>
<dbReference type="EMBL" id="JGDM01000140">
    <property type="protein sequence ID" value="EXZ42062.1"/>
    <property type="molecule type" value="Genomic_DNA"/>
</dbReference>
<dbReference type="AlphaFoldDB" id="A0A015ZCK5"/>
<dbReference type="Proteomes" id="UP000022272">
    <property type="component" value="Unassembled WGS sequence"/>
</dbReference>
<accession>A0A015ZCK5</accession>
<organism evidence="1 2">
    <name type="scientific">Bacteroides fragilis str. 2-F-2 #4</name>
    <dbReference type="NCBI Taxonomy" id="1339280"/>
    <lineage>
        <taxon>Bacteria</taxon>
        <taxon>Pseudomonadati</taxon>
        <taxon>Bacteroidota</taxon>
        <taxon>Bacteroidia</taxon>
        <taxon>Bacteroidales</taxon>
        <taxon>Bacteroidaceae</taxon>
        <taxon>Bacteroides</taxon>
    </lineage>
</organism>
<dbReference type="PATRIC" id="fig|1339280.3.peg.4602"/>
<name>A0A015ZCK5_BACFG</name>
<comment type="caution">
    <text evidence="1">The sequence shown here is derived from an EMBL/GenBank/DDBJ whole genome shotgun (WGS) entry which is preliminary data.</text>
</comment>
<proteinExistence type="predicted"/>
<gene>
    <name evidence="1" type="ORF">M076_4827</name>
</gene>